<sequence length="76" mass="8588">MKQAKINGKGQGDGHRLTECSSCSRMSNQLRGHAAMLLAGAYYLAEDQWILPLGFACEGFTVKRYRRKLAVFPPWR</sequence>
<dbReference type="AlphaFoldDB" id="A0A2X2J8E4"/>
<organism evidence="1 2">
    <name type="scientific">Sphingobacterium multivorum</name>
    <dbReference type="NCBI Taxonomy" id="28454"/>
    <lineage>
        <taxon>Bacteria</taxon>
        <taxon>Pseudomonadati</taxon>
        <taxon>Bacteroidota</taxon>
        <taxon>Sphingobacteriia</taxon>
        <taxon>Sphingobacteriales</taxon>
        <taxon>Sphingobacteriaceae</taxon>
        <taxon>Sphingobacterium</taxon>
    </lineage>
</organism>
<dbReference type="Proteomes" id="UP000251241">
    <property type="component" value="Unassembled WGS sequence"/>
</dbReference>
<reference evidence="1 2" key="1">
    <citation type="submission" date="2018-06" db="EMBL/GenBank/DDBJ databases">
        <authorList>
            <consortium name="Pathogen Informatics"/>
            <person name="Doyle S."/>
        </authorList>
    </citation>
    <scope>NUCLEOTIDE SEQUENCE [LARGE SCALE GENOMIC DNA]</scope>
    <source>
        <strain evidence="1 2">NCTC11343</strain>
    </source>
</reference>
<evidence type="ECO:0000313" key="2">
    <source>
        <dbReference type="Proteomes" id="UP000251241"/>
    </source>
</evidence>
<gene>
    <name evidence="1" type="ORF">NCTC11343_03523</name>
</gene>
<proteinExistence type="predicted"/>
<evidence type="ECO:0000313" key="1">
    <source>
        <dbReference type="EMBL" id="SPZ88501.1"/>
    </source>
</evidence>
<protein>
    <submittedName>
        <fullName evidence="1">Uncharacterized protein</fullName>
    </submittedName>
</protein>
<name>A0A2X2J8E4_SPHMU</name>
<dbReference type="EMBL" id="UAUU01000009">
    <property type="protein sequence ID" value="SPZ88501.1"/>
    <property type="molecule type" value="Genomic_DNA"/>
</dbReference>
<accession>A0A2X2J8E4</accession>